<feature type="compositionally biased region" description="Low complexity" evidence="1">
    <location>
        <begin position="24"/>
        <end position="34"/>
    </location>
</feature>
<proteinExistence type="predicted"/>
<organism evidence="2">
    <name type="scientific">Entomoneis paludosa</name>
    <dbReference type="NCBI Taxonomy" id="265537"/>
    <lineage>
        <taxon>Eukaryota</taxon>
        <taxon>Sar</taxon>
        <taxon>Stramenopiles</taxon>
        <taxon>Ochrophyta</taxon>
        <taxon>Bacillariophyta</taxon>
        <taxon>Bacillariophyceae</taxon>
        <taxon>Bacillariophycidae</taxon>
        <taxon>Entomoneidaceae</taxon>
        <taxon>Entomoneis</taxon>
    </lineage>
</organism>
<reference evidence="2" key="1">
    <citation type="submission" date="2021-01" db="EMBL/GenBank/DDBJ databases">
        <authorList>
            <person name="Corre E."/>
            <person name="Pelletier E."/>
            <person name="Niang G."/>
            <person name="Scheremetjew M."/>
            <person name="Finn R."/>
            <person name="Kale V."/>
            <person name="Holt S."/>
            <person name="Cochrane G."/>
            <person name="Meng A."/>
            <person name="Brown T."/>
            <person name="Cohen L."/>
        </authorList>
    </citation>
    <scope>NUCLEOTIDE SEQUENCE</scope>
    <source>
        <strain evidence="2">CCMP125</strain>
    </source>
</reference>
<accession>A0A7S2VAL9</accession>
<evidence type="ECO:0008006" key="3">
    <source>
        <dbReference type="Google" id="ProtNLM"/>
    </source>
</evidence>
<feature type="region of interest" description="Disordered" evidence="1">
    <location>
        <begin position="1"/>
        <end position="34"/>
    </location>
</feature>
<dbReference type="AlphaFoldDB" id="A0A7S2VAL9"/>
<feature type="compositionally biased region" description="Polar residues" evidence="1">
    <location>
        <begin position="1"/>
        <end position="20"/>
    </location>
</feature>
<dbReference type="EMBL" id="HBHT01005153">
    <property type="protein sequence ID" value="CAD9946727.1"/>
    <property type="molecule type" value="Transcribed_RNA"/>
</dbReference>
<evidence type="ECO:0000313" key="2">
    <source>
        <dbReference type="EMBL" id="CAD9946727.1"/>
    </source>
</evidence>
<sequence>MNSSSSGHPATLGALQQQPHSGDATPAAASETTTTFVPRKLTAEQRQQILFQFEEAIKSIPLEKKQAYLEARQQAPRVVARETDPLPFLRYCQWNFWTAAKRLCVYWKERKELFQERAFLPLTLNEGGALTPDDILTIQAGYPAMLPRTSCGRQVFLMDRSQFLPTTSRLSRIRAHFYMVNKGMKEERAQTPGGVVILALLMQPRRLIPTDDVLRRKLIYLAEHAFPIDSDMSTVGLLPKTLRGAPPSSTGGVNKKTFCQQLIHTATAFPRGRLRKVKLYIEKNEEDLRHRLLDLGSESG</sequence>
<evidence type="ECO:0000256" key="1">
    <source>
        <dbReference type="SAM" id="MobiDB-lite"/>
    </source>
</evidence>
<name>A0A7S2VAL9_9STRA</name>
<protein>
    <recommendedName>
        <fullName evidence="3">CRAL-TRIO domain-containing protein</fullName>
    </recommendedName>
</protein>
<gene>
    <name evidence="2" type="ORF">APAL1065_LOCUS3424</name>
</gene>